<evidence type="ECO:0000313" key="2">
    <source>
        <dbReference type="Proteomes" id="UP001150925"/>
    </source>
</evidence>
<keyword evidence="2" id="KW-1185">Reference proteome</keyword>
<proteinExistence type="predicted"/>
<gene>
    <name evidence="1" type="ORF">IWQ62_002852</name>
</gene>
<evidence type="ECO:0000313" key="1">
    <source>
        <dbReference type="EMBL" id="KAJ1964717.1"/>
    </source>
</evidence>
<protein>
    <submittedName>
        <fullName evidence="1">Uncharacterized protein</fullName>
    </submittedName>
</protein>
<comment type="caution">
    <text evidence="1">The sequence shown here is derived from an EMBL/GenBank/DDBJ whole genome shotgun (WGS) entry which is preliminary data.</text>
</comment>
<accession>A0A9W8ASX9</accession>
<feature type="non-terminal residue" evidence="1">
    <location>
        <position position="66"/>
    </location>
</feature>
<dbReference type="AlphaFoldDB" id="A0A9W8ASX9"/>
<organism evidence="1 2">
    <name type="scientific">Dispira parvispora</name>
    <dbReference type="NCBI Taxonomy" id="1520584"/>
    <lineage>
        <taxon>Eukaryota</taxon>
        <taxon>Fungi</taxon>
        <taxon>Fungi incertae sedis</taxon>
        <taxon>Zoopagomycota</taxon>
        <taxon>Kickxellomycotina</taxon>
        <taxon>Dimargaritomycetes</taxon>
        <taxon>Dimargaritales</taxon>
        <taxon>Dimargaritaceae</taxon>
        <taxon>Dispira</taxon>
    </lineage>
</organism>
<name>A0A9W8ASX9_9FUNG</name>
<sequence length="66" mass="6878">MLIPWLTLPDSGLANSPPLATALACLPAVAVTAPTEAVLLQVARASFPSNSRGSLWTEPLIATQEH</sequence>
<reference evidence="1" key="1">
    <citation type="submission" date="2022-07" db="EMBL/GenBank/DDBJ databases">
        <title>Phylogenomic reconstructions and comparative analyses of Kickxellomycotina fungi.</title>
        <authorList>
            <person name="Reynolds N.K."/>
            <person name="Stajich J.E."/>
            <person name="Barry K."/>
            <person name="Grigoriev I.V."/>
            <person name="Crous P."/>
            <person name="Smith M.E."/>
        </authorList>
    </citation>
    <scope>NUCLEOTIDE SEQUENCE</scope>
    <source>
        <strain evidence="1">RSA 1196</strain>
    </source>
</reference>
<dbReference type="Proteomes" id="UP001150925">
    <property type="component" value="Unassembled WGS sequence"/>
</dbReference>
<dbReference type="EMBL" id="JANBPY010000669">
    <property type="protein sequence ID" value="KAJ1964717.1"/>
    <property type="molecule type" value="Genomic_DNA"/>
</dbReference>